<keyword evidence="1" id="KW-0805">Transcription regulation</keyword>
<comment type="caution">
    <text evidence="5">The sequence shown here is derived from an EMBL/GenBank/DDBJ whole genome shotgun (WGS) entry which is preliminary data.</text>
</comment>
<evidence type="ECO:0000256" key="3">
    <source>
        <dbReference type="ARBA" id="ARBA00023163"/>
    </source>
</evidence>
<dbReference type="AlphaFoldDB" id="A0A4R9GBC0"/>
<dbReference type="GO" id="GO:0043565">
    <property type="term" value="F:sequence-specific DNA binding"/>
    <property type="evidence" value="ECO:0007669"/>
    <property type="project" value="InterPro"/>
</dbReference>
<dbReference type="InterPro" id="IPR009057">
    <property type="entry name" value="Homeodomain-like_sf"/>
</dbReference>
<dbReference type="Gene3D" id="1.10.10.60">
    <property type="entry name" value="Homeodomain-like"/>
    <property type="match status" value="1"/>
</dbReference>
<dbReference type="GO" id="GO:0003700">
    <property type="term" value="F:DNA-binding transcription factor activity"/>
    <property type="evidence" value="ECO:0007669"/>
    <property type="project" value="InterPro"/>
</dbReference>
<dbReference type="PANTHER" id="PTHR43280:SF32">
    <property type="entry name" value="TRANSCRIPTIONAL REGULATORY PROTEIN"/>
    <property type="match status" value="1"/>
</dbReference>
<keyword evidence="3" id="KW-0804">Transcription</keyword>
<proteinExistence type="predicted"/>
<dbReference type="InterPro" id="IPR014710">
    <property type="entry name" value="RmlC-like_jellyroll"/>
</dbReference>
<reference evidence="5" key="1">
    <citation type="journal article" date="2019" name="PLoS Negl. Trop. Dis.">
        <title>Revisiting the worldwide diversity of Leptospira species in the environment.</title>
        <authorList>
            <person name="Vincent A.T."/>
            <person name="Schiettekatte O."/>
            <person name="Bourhy P."/>
            <person name="Veyrier F.J."/>
            <person name="Picardeau M."/>
        </authorList>
    </citation>
    <scope>NUCLEOTIDE SEQUENCE [LARGE SCALE GENOMIC DNA]</scope>
    <source>
        <strain evidence="5">SSW15</strain>
    </source>
</reference>
<evidence type="ECO:0000313" key="5">
    <source>
        <dbReference type="EMBL" id="TGK08963.1"/>
    </source>
</evidence>
<dbReference type="Proteomes" id="UP000298458">
    <property type="component" value="Unassembled WGS sequence"/>
</dbReference>
<dbReference type="OrthoDB" id="9799319at2"/>
<dbReference type="InterPro" id="IPR003313">
    <property type="entry name" value="AraC-bd"/>
</dbReference>
<evidence type="ECO:0000256" key="2">
    <source>
        <dbReference type="ARBA" id="ARBA00023125"/>
    </source>
</evidence>
<dbReference type="PROSITE" id="PS01124">
    <property type="entry name" value="HTH_ARAC_FAMILY_2"/>
    <property type="match status" value="1"/>
</dbReference>
<accession>A0A4R9GBC0</accession>
<keyword evidence="2" id="KW-0238">DNA-binding</keyword>
<dbReference type="InterPro" id="IPR011051">
    <property type="entry name" value="RmlC_Cupin_sf"/>
</dbReference>
<evidence type="ECO:0000256" key="1">
    <source>
        <dbReference type="ARBA" id="ARBA00023015"/>
    </source>
</evidence>
<dbReference type="Pfam" id="PF02311">
    <property type="entry name" value="AraC_binding"/>
    <property type="match status" value="1"/>
</dbReference>
<dbReference type="InterPro" id="IPR018060">
    <property type="entry name" value="HTH_AraC"/>
</dbReference>
<evidence type="ECO:0000259" key="4">
    <source>
        <dbReference type="PROSITE" id="PS01124"/>
    </source>
</evidence>
<dbReference type="PANTHER" id="PTHR43280">
    <property type="entry name" value="ARAC-FAMILY TRANSCRIPTIONAL REGULATOR"/>
    <property type="match status" value="1"/>
</dbReference>
<sequence>MVEREISIPSFSLAEIERVPESVFYAGKLEELPPSFREYSSSHRHNYFAVFFFLQGAGTHTIDFTEFEIRKNSVFFLKPGQVHSWNFIGRIEGYALKVSSDFYAQNGFRSSLRDFPFFRYGSTVSGIVPKDIESLRSDFGRLVSSWKAEEDPRALNAISQLILLQLEKDYDQVSNFSSRDSKVAEFQRMLDEFFLQKRSTAFYARALGLSPALLNKQCKSVLGQSAKSLVHDRIMLEIKRLLIHSDLSLSEISRDLEFSDSAYFSRYVKIRSGLTPAEIRNRVRKVQ</sequence>
<dbReference type="RefSeq" id="WP_135768650.1">
    <property type="nucleotide sequence ID" value="NZ_RQET01000009.1"/>
</dbReference>
<protein>
    <submittedName>
        <fullName evidence="5">Helix-turn-helix domain-containing protein</fullName>
    </submittedName>
</protein>
<feature type="domain" description="HTH araC/xylS-type" evidence="4">
    <location>
        <begin position="184"/>
        <end position="282"/>
    </location>
</feature>
<gene>
    <name evidence="5" type="ORF">EHO60_13110</name>
</gene>
<evidence type="ECO:0000313" key="6">
    <source>
        <dbReference type="Proteomes" id="UP000298458"/>
    </source>
</evidence>
<organism evidence="5 6">
    <name type="scientific">Leptospira fletcheri</name>
    <dbReference type="NCBI Taxonomy" id="2484981"/>
    <lineage>
        <taxon>Bacteria</taxon>
        <taxon>Pseudomonadati</taxon>
        <taxon>Spirochaetota</taxon>
        <taxon>Spirochaetia</taxon>
        <taxon>Leptospirales</taxon>
        <taxon>Leptospiraceae</taxon>
        <taxon>Leptospira</taxon>
    </lineage>
</organism>
<dbReference type="Pfam" id="PF12833">
    <property type="entry name" value="HTH_18"/>
    <property type="match status" value="1"/>
</dbReference>
<dbReference type="SUPFAM" id="SSF46689">
    <property type="entry name" value="Homeodomain-like"/>
    <property type="match status" value="1"/>
</dbReference>
<name>A0A4R9GBC0_9LEPT</name>
<dbReference type="EMBL" id="RQET01000009">
    <property type="protein sequence ID" value="TGK08963.1"/>
    <property type="molecule type" value="Genomic_DNA"/>
</dbReference>
<dbReference type="SUPFAM" id="SSF51182">
    <property type="entry name" value="RmlC-like cupins"/>
    <property type="match status" value="1"/>
</dbReference>
<keyword evidence="6" id="KW-1185">Reference proteome</keyword>
<dbReference type="Gene3D" id="2.60.120.10">
    <property type="entry name" value="Jelly Rolls"/>
    <property type="match status" value="1"/>
</dbReference>
<dbReference type="SMART" id="SM00342">
    <property type="entry name" value="HTH_ARAC"/>
    <property type="match status" value="1"/>
</dbReference>